<comment type="caution">
    <text evidence="5">The sequence shown here is derived from an EMBL/GenBank/DDBJ whole genome shotgun (WGS) entry which is preliminary data.</text>
</comment>
<sequence>VPGMTECPNCGEYKLSHRVCKNCGSYNGEEVVSK</sequence>
<dbReference type="NCBIfam" id="TIGR01031">
    <property type="entry name" value="rpmF_bact"/>
    <property type="match status" value="1"/>
</dbReference>
<dbReference type="SUPFAM" id="SSF57829">
    <property type="entry name" value="Zn-binding ribosomal proteins"/>
    <property type="match status" value="1"/>
</dbReference>
<dbReference type="PANTHER" id="PTHR35534:SF2">
    <property type="entry name" value="LARGE RIBOSOMAL SUBUNIT PROTEIN BL32"/>
    <property type="match status" value="1"/>
</dbReference>
<evidence type="ECO:0000313" key="5">
    <source>
        <dbReference type="EMBL" id="PTK54837.1"/>
    </source>
</evidence>
<dbReference type="Pfam" id="PF01783">
    <property type="entry name" value="Ribosomal_L32p"/>
    <property type="match status" value="1"/>
</dbReference>
<feature type="non-terminal residue" evidence="5">
    <location>
        <position position="1"/>
    </location>
</feature>
<protein>
    <recommendedName>
        <fullName evidence="4">Large ribosomal subunit protein bL32</fullName>
    </recommendedName>
</protein>
<dbReference type="InterPro" id="IPR011332">
    <property type="entry name" value="Ribosomal_zn-bd"/>
</dbReference>
<evidence type="ECO:0000256" key="4">
    <source>
        <dbReference type="ARBA" id="ARBA00035178"/>
    </source>
</evidence>
<organism evidence="5 6">
    <name type="scientific">Staphylococcus nepalensis</name>
    <dbReference type="NCBI Taxonomy" id="214473"/>
    <lineage>
        <taxon>Bacteria</taxon>
        <taxon>Bacillati</taxon>
        <taxon>Bacillota</taxon>
        <taxon>Bacilli</taxon>
        <taxon>Bacillales</taxon>
        <taxon>Staphylococcaceae</taxon>
        <taxon>Staphylococcus</taxon>
    </lineage>
</organism>
<dbReference type="GO" id="GO:0006412">
    <property type="term" value="P:translation"/>
    <property type="evidence" value="ECO:0007669"/>
    <property type="project" value="InterPro"/>
</dbReference>
<evidence type="ECO:0000313" key="6">
    <source>
        <dbReference type="Proteomes" id="UP000240400"/>
    </source>
</evidence>
<proteinExistence type="inferred from homology"/>
<dbReference type="GO" id="GO:0015934">
    <property type="term" value="C:large ribosomal subunit"/>
    <property type="evidence" value="ECO:0007669"/>
    <property type="project" value="InterPro"/>
</dbReference>
<comment type="similarity">
    <text evidence="1">Belongs to the bacterial ribosomal protein bL32 family.</text>
</comment>
<dbReference type="EMBL" id="PZHR01000215">
    <property type="protein sequence ID" value="PTK54837.1"/>
    <property type="molecule type" value="Genomic_DNA"/>
</dbReference>
<evidence type="ECO:0000256" key="1">
    <source>
        <dbReference type="ARBA" id="ARBA00008560"/>
    </source>
</evidence>
<dbReference type="InterPro" id="IPR044957">
    <property type="entry name" value="Ribosomal_bL32_bact"/>
</dbReference>
<accession>A0A2T4S723</accession>
<evidence type="ECO:0000256" key="2">
    <source>
        <dbReference type="ARBA" id="ARBA00022980"/>
    </source>
</evidence>
<dbReference type="RefSeq" id="WP_107644618.1">
    <property type="nucleotide sequence ID" value="NZ_PZHR01000215.1"/>
</dbReference>
<gene>
    <name evidence="5" type="ORF">BUZ61_13740</name>
</gene>
<reference evidence="5 6" key="1">
    <citation type="journal article" date="2016" name="Front. Microbiol.">
        <title>Comprehensive Phylogenetic Analysis of Bovine Non-aureus Staphylococci Species Based on Whole-Genome Sequencing.</title>
        <authorList>
            <person name="Naushad S."/>
            <person name="Barkema H.W."/>
            <person name="Luby C."/>
            <person name="Condas L.A."/>
            <person name="Nobrega D.B."/>
            <person name="Carson D.A."/>
            <person name="De Buck J."/>
        </authorList>
    </citation>
    <scope>NUCLEOTIDE SEQUENCE [LARGE SCALE GENOMIC DNA]</scope>
    <source>
        <strain evidence="5 6">SNUC 4337</strain>
    </source>
</reference>
<dbReference type="Proteomes" id="UP000240400">
    <property type="component" value="Unassembled WGS sequence"/>
</dbReference>
<evidence type="ECO:0000256" key="3">
    <source>
        <dbReference type="ARBA" id="ARBA00023274"/>
    </source>
</evidence>
<name>A0A2T4S723_9STAP</name>
<dbReference type="InterPro" id="IPR002677">
    <property type="entry name" value="Ribosomal_bL32"/>
</dbReference>
<dbReference type="AlphaFoldDB" id="A0A2T4S723"/>
<keyword evidence="3" id="KW-0687">Ribonucleoprotein</keyword>
<keyword evidence="2 5" id="KW-0689">Ribosomal protein</keyword>
<dbReference type="OrthoDB" id="9812874at2"/>
<dbReference type="PANTHER" id="PTHR35534">
    <property type="entry name" value="50S RIBOSOMAL PROTEIN L32"/>
    <property type="match status" value="1"/>
</dbReference>
<dbReference type="GO" id="GO:0003735">
    <property type="term" value="F:structural constituent of ribosome"/>
    <property type="evidence" value="ECO:0007669"/>
    <property type="project" value="InterPro"/>
</dbReference>